<organism evidence="10 11">
    <name type="scientific">Bimuria novae-zelandiae CBS 107.79</name>
    <dbReference type="NCBI Taxonomy" id="1447943"/>
    <lineage>
        <taxon>Eukaryota</taxon>
        <taxon>Fungi</taxon>
        <taxon>Dikarya</taxon>
        <taxon>Ascomycota</taxon>
        <taxon>Pezizomycotina</taxon>
        <taxon>Dothideomycetes</taxon>
        <taxon>Pleosporomycetidae</taxon>
        <taxon>Pleosporales</taxon>
        <taxon>Massarineae</taxon>
        <taxon>Didymosphaeriaceae</taxon>
        <taxon>Bimuria</taxon>
    </lineage>
</organism>
<proteinExistence type="inferred from homology"/>
<evidence type="ECO:0000256" key="8">
    <source>
        <dbReference type="SAM" id="Phobius"/>
    </source>
</evidence>
<keyword evidence="11" id="KW-1185">Reference proteome</keyword>
<dbReference type="Pfam" id="PF13813">
    <property type="entry name" value="MBOAT_2"/>
    <property type="match status" value="1"/>
</dbReference>
<dbReference type="OrthoDB" id="1077582at2759"/>
<protein>
    <recommendedName>
        <fullName evidence="9">Wax synthase domain-containing protein</fullName>
    </recommendedName>
</protein>
<dbReference type="PANTHER" id="PTHR31595">
    <property type="entry name" value="LONG-CHAIN-ALCOHOL O-FATTY-ACYLTRANSFERASE 3-RELATED"/>
    <property type="match status" value="1"/>
</dbReference>
<dbReference type="InterPro" id="IPR032805">
    <property type="entry name" value="Wax_synthase_dom"/>
</dbReference>
<evidence type="ECO:0000313" key="10">
    <source>
        <dbReference type="EMBL" id="KAF1979124.1"/>
    </source>
</evidence>
<feature type="domain" description="Wax synthase" evidence="9">
    <location>
        <begin position="272"/>
        <end position="359"/>
    </location>
</feature>
<evidence type="ECO:0000256" key="7">
    <source>
        <dbReference type="ARBA" id="ARBA00023136"/>
    </source>
</evidence>
<gene>
    <name evidence="10" type="ORF">BU23DRAFT_595108</name>
</gene>
<keyword evidence="4" id="KW-0808">Transferase</keyword>
<evidence type="ECO:0000259" key="9">
    <source>
        <dbReference type="Pfam" id="PF13813"/>
    </source>
</evidence>
<feature type="transmembrane region" description="Helical" evidence="8">
    <location>
        <begin position="12"/>
        <end position="32"/>
    </location>
</feature>
<comment type="similarity">
    <text evidence="3">Belongs to the wax synthase family.</text>
</comment>
<evidence type="ECO:0000256" key="2">
    <source>
        <dbReference type="ARBA" id="ARBA00005179"/>
    </source>
</evidence>
<evidence type="ECO:0000256" key="1">
    <source>
        <dbReference type="ARBA" id="ARBA00004141"/>
    </source>
</evidence>
<comment type="subcellular location">
    <subcellularLocation>
        <location evidence="1">Membrane</location>
        <topology evidence="1">Multi-pass membrane protein</topology>
    </subcellularLocation>
</comment>
<feature type="transmembrane region" description="Helical" evidence="8">
    <location>
        <begin position="356"/>
        <end position="375"/>
    </location>
</feature>
<dbReference type="AlphaFoldDB" id="A0A6A5VP61"/>
<feature type="transmembrane region" description="Helical" evidence="8">
    <location>
        <begin position="323"/>
        <end position="344"/>
    </location>
</feature>
<dbReference type="EMBL" id="ML976658">
    <property type="protein sequence ID" value="KAF1979124.1"/>
    <property type="molecule type" value="Genomic_DNA"/>
</dbReference>
<reference evidence="10" key="1">
    <citation type="journal article" date="2020" name="Stud. Mycol.">
        <title>101 Dothideomycetes genomes: a test case for predicting lifestyles and emergence of pathogens.</title>
        <authorList>
            <person name="Haridas S."/>
            <person name="Albert R."/>
            <person name="Binder M."/>
            <person name="Bloem J."/>
            <person name="Labutti K."/>
            <person name="Salamov A."/>
            <person name="Andreopoulos B."/>
            <person name="Baker S."/>
            <person name="Barry K."/>
            <person name="Bills G."/>
            <person name="Bluhm B."/>
            <person name="Cannon C."/>
            <person name="Castanera R."/>
            <person name="Culley D."/>
            <person name="Daum C."/>
            <person name="Ezra D."/>
            <person name="Gonzalez J."/>
            <person name="Henrissat B."/>
            <person name="Kuo A."/>
            <person name="Liang C."/>
            <person name="Lipzen A."/>
            <person name="Lutzoni F."/>
            <person name="Magnuson J."/>
            <person name="Mondo S."/>
            <person name="Nolan M."/>
            <person name="Ohm R."/>
            <person name="Pangilinan J."/>
            <person name="Park H.-J."/>
            <person name="Ramirez L."/>
            <person name="Alfaro M."/>
            <person name="Sun H."/>
            <person name="Tritt A."/>
            <person name="Yoshinaga Y."/>
            <person name="Zwiers L.-H."/>
            <person name="Turgeon B."/>
            <person name="Goodwin S."/>
            <person name="Spatafora J."/>
            <person name="Crous P."/>
            <person name="Grigoriev I."/>
        </authorList>
    </citation>
    <scope>NUCLEOTIDE SEQUENCE</scope>
    <source>
        <strain evidence="10">CBS 107.79</strain>
    </source>
</reference>
<accession>A0A6A5VP61</accession>
<dbReference type="GO" id="GO:0006629">
    <property type="term" value="P:lipid metabolic process"/>
    <property type="evidence" value="ECO:0007669"/>
    <property type="project" value="InterPro"/>
</dbReference>
<sequence length="423" mass="48256">MAGHDTEWTLTSAAQPIAWAFSFCFTCLAVGCLPELNRWTGFLLLVAPAYGALQTSPKLSPDDFFNDTYSRFVIILSSYIVALCFMPGGRAGITKNEAEDRDTSWRRGWKRAYNARGIGMAWENPYLWPEQRSTIVFAKPSTDTFKDKPLEAPASRFSLATRGKWSAIFIRLGYLLLNSVLLSLYFEHRVSATVGYFKPSDMSPEKEVLLRRLFQQMFSDEPSTSPVTVRELQIRALLAANKFIPDILCLSAYHDALAIFFIATGIDQSWEWPPLFGPLTESYTMRRFWANFWHRLVYKSFNFHASTFTRMLRIPQGTPFSRILNNCLVFVLSAIMHAMVTTLYGGRCAWGRGTMVFWCIQPLSFVLEGLVQYNWKQYRKSSLSWVNTSILSAFETAVGYLWVVAWLLWSAPKAAFAFQNCPA</sequence>
<name>A0A6A5VP61_9PLEO</name>
<evidence type="ECO:0000256" key="5">
    <source>
        <dbReference type="ARBA" id="ARBA00022692"/>
    </source>
</evidence>
<keyword evidence="6 8" id="KW-1133">Transmembrane helix</keyword>
<dbReference type="Proteomes" id="UP000800036">
    <property type="component" value="Unassembled WGS sequence"/>
</dbReference>
<comment type="pathway">
    <text evidence="2">Secondary metabolite biosynthesis.</text>
</comment>
<keyword evidence="7 8" id="KW-0472">Membrane</keyword>
<feature type="transmembrane region" description="Helical" evidence="8">
    <location>
        <begin position="68"/>
        <end position="86"/>
    </location>
</feature>
<evidence type="ECO:0000256" key="4">
    <source>
        <dbReference type="ARBA" id="ARBA00022679"/>
    </source>
</evidence>
<evidence type="ECO:0000256" key="3">
    <source>
        <dbReference type="ARBA" id="ARBA00007282"/>
    </source>
</evidence>
<evidence type="ECO:0000256" key="6">
    <source>
        <dbReference type="ARBA" id="ARBA00022989"/>
    </source>
</evidence>
<feature type="transmembrane region" description="Helical" evidence="8">
    <location>
        <begin position="390"/>
        <end position="409"/>
    </location>
</feature>
<keyword evidence="5 8" id="KW-0812">Transmembrane</keyword>
<dbReference type="GO" id="GO:0016020">
    <property type="term" value="C:membrane"/>
    <property type="evidence" value="ECO:0007669"/>
    <property type="project" value="UniProtKB-SubCell"/>
</dbReference>
<dbReference type="InterPro" id="IPR044851">
    <property type="entry name" value="Wax_synthase"/>
</dbReference>
<dbReference type="PANTHER" id="PTHR31595:SF57">
    <property type="entry name" value="OS04G0481900 PROTEIN"/>
    <property type="match status" value="1"/>
</dbReference>
<dbReference type="GO" id="GO:0008374">
    <property type="term" value="F:O-acyltransferase activity"/>
    <property type="evidence" value="ECO:0007669"/>
    <property type="project" value="InterPro"/>
</dbReference>
<evidence type="ECO:0000313" key="11">
    <source>
        <dbReference type="Proteomes" id="UP000800036"/>
    </source>
</evidence>
<feature type="transmembrane region" description="Helical" evidence="8">
    <location>
        <begin position="39"/>
        <end position="56"/>
    </location>
</feature>